<proteinExistence type="predicted"/>
<dbReference type="PATRIC" id="fig|1705565.3.peg.5348"/>
<dbReference type="InterPro" id="IPR012854">
    <property type="entry name" value="Cu_amine_oxidase-like_N"/>
</dbReference>
<dbReference type="EMBL" id="LIUT01000001">
    <property type="protein sequence ID" value="KOR90827.1"/>
    <property type="molecule type" value="Genomic_DNA"/>
</dbReference>
<protein>
    <submittedName>
        <fullName evidence="3">Chromosome condensation regulator RCC1</fullName>
    </submittedName>
</protein>
<dbReference type="InterPro" id="IPR051553">
    <property type="entry name" value="Ran_GTPase-activating"/>
</dbReference>
<dbReference type="SUPFAM" id="SSF50985">
    <property type="entry name" value="RCC1/BLIP-II"/>
    <property type="match status" value="1"/>
</dbReference>
<accession>A0A0M1P8Q3</accession>
<evidence type="ECO:0000259" key="2">
    <source>
        <dbReference type="Pfam" id="PF07833"/>
    </source>
</evidence>
<dbReference type="PANTHER" id="PTHR45982:SF1">
    <property type="entry name" value="REGULATOR OF CHROMOSOME CONDENSATION"/>
    <property type="match status" value="1"/>
</dbReference>
<comment type="caution">
    <text evidence="3">The sequence shown here is derived from an EMBL/GenBank/DDBJ whole genome shotgun (WGS) entry which is preliminary data.</text>
</comment>
<name>A0A0M1P8Q3_9BACL</name>
<feature type="signal peptide" evidence="1">
    <location>
        <begin position="1"/>
        <end position="32"/>
    </location>
</feature>
<dbReference type="OrthoDB" id="27389at2"/>
<reference evidence="4" key="1">
    <citation type="submission" date="2015-08" db="EMBL/GenBank/DDBJ databases">
        <title>Genome sequencing project for genomic taxonomy and phylogenomics of Bacillus-like bacteria.</title>
        <authorList>
            <person name="Liu B."/>
            <person name="Wang J."/>
            <person name="Zhu Y."/>
            <person name="Liu G."/>
            <person name="Chen Q."/>
            <person name="Chen Z."/>
            <person name="Lan J."/>
            <person name="Che J."/>
            <person name="Ge C."/>
            <person name="Shi H."/>
            <person name="Pan Z."/>
            <person name="Liu X."/>
        </authorList>
    </citation>
    <scope>NUCLEOTIDE SEQUENCE [LARGE SCALE GENOMIC DNA]</scope>
    <source>
        <strain evidence="4">FJAT-22460</strain>
    </source>
</reference>
<organism evidence="3 4">
    <name type="scientific">Paenibacillus solani</name>
    <dbReference type="NCBI Taxonomy" id="1705565"/>
    <lineage>
        <taxon>Bacteria</taxon>
        <taxon>Bacillati</taxon>
        <taxon>Bacillota</taxon>
        <taxon>Bacilli</taxon>
        <taxon>Bacillales</taxon>
        <taxon>Paenibacillaceae</taxon>
        <taxon>Paenibacillus</taxon>
    </lineage>
</organism>
<gene>
    <name evidence="3" type="ORF">AM231_16300</name>
</gene>
<evidence type="ECO:0000313" key="3">
    <source>
        <dbReference type="EMBL" id="KOR90827.1"/>
    </source>
</evidence>
<feature type="chain" id="PRO_5038419162" evidence="1">
    <location>
        <begin position="33"/>
        <end position="493"/>
    </location>
</feature>
<keyword evidence="4" id="KW-1185">Reference proteome</keyword>
<dbReference type="InterPro" id="IPR009091">
    <property type="entry name" value="RCC1/BLIP-II"/>
</dbReference>
<dbReference type="SUPFAM" id="SSF55383">
    <property type="entry name" value="Copper amine oxidase, domain N"/>
    <property type="match status" value="1"/>
</dbReference>
<dbReference type="Pfam" id="PF00415">
    <property type="entry name" value="RCC1"/>
    <property type="match status" value="1"/>
</dbReference>
<dbReference type="InterPro" id="IPR000408">
    <property type="entry name" value="Reg_chr_condens"/>
</dbReference>
<dbReference type="Gene3D" id="2.130.10.30">
    <property type="entry name" value="Regulator of chromosome condensation 1/beta-lactamase-inhibitor protein II"/>
    <property type="match status" value="2"/>
</dbReference>
<dbReference type="Proteomes" id="UP000036932">
    <property type="component" value="Unassembled WGS sequence"/>
</dbReference>
<evidence type="ECO:0000256" key="1">
    <source>
        <dbReference type="SAM" id="SignalP"/>
    </source>
</evidence>
<dbReference type="Pfam" id="PF07833">
    <property type="entry name" value="Cu_amine_oxidN1"/>
    <property type="match status" value="1"/>
</dbReference>
<feature type="domain" description="Copper amine oxidase-like N-terminal" evidence="2">
    <location>
        <begin position="371"/>
        <end position="488"/>
    </location>
</feature>
<dbReference type="InterPro" id="IPR036582">
    <property type="entry name" value="Mao_N_sf"/>
</dbReference>
<evidence type="ECO:0000313" key="4">
    <source>
        <dbReference type="Proteomes" id="UP000036932"/>
    </source>
</evidence>
<dbReference type="RefSeq" id="WP_054403682.1">
    <property type="nucleotide sequence ID" value="NZ_LIUT01000001.1"/>
</dbReference>
<dbReference type="AlphaFoldDB" id="A0A0M1P8Q3"/>
<sequence>MKKLNRKVAYMLMTILLMVNCTMMGTVAAAKAVNGDSRSRPVSVAGGSGHGVAAWDDGSVTAWGYNKSGQIGDGTSIHQLVPKQVAGLTDIIQVAAGNHTSFALDKNGDVWAWGEYYSPYVSGDPLLPFQKRGGLTKLEGLKDVASLAISTHGSVALHKDGTATIWNETFDPNDPTKMTVKYFPIKGVTNAQNIVVAGHEALILGRDGSVGMITVYNSFYDRYRLESEFREVKPLVASSITGIASYWYDVFLLDKNGTVLQWNVNTKQKAPVAVKGLKDIKEIKTGYNRLFMLKKDGTVWQWNYNNPAAKPFQVKGLTGITALWGSKGHTGYAINKDGQLLAWGEEQYQGSGSLNEHDGKPVLVQPPLSWTVNGQEISFYSSSAIVKGKLYVPYTSVFKALGIKVKRGQSNPDPKHGNQGFPVWSFSYGGNTVSIKSSDPAVVLVNGKVTREDSSIPFLANTSMFPLELITSKLGIPMSWNKTTGEVILGTIP</sequence>
<dbReference type="PROSITE" id="PS50012">
    <property type="entry name" value="RCC1_3"/>
    <property type="match status" value="1"/>
</dbReference>
<dbReference type="PANTHER" id="PTHR45982">
    <property type="entry name" value="REGULATOR OF CHROMOSOME CONDENSATION"/>
    <property type="match status" value="1"/>
</dbReference>
<keyword evidence="1" id="KW-0732">Signal</keyword>